<dbReference type="InterPro" id="IPR037523">
    <property type="entry name" value="VOC_core"/>
</dbReference>
<dbReference type="SUPFAM" id="SSF54593">
    <property type="entry name" value="Glyoxalase/Bleomycin resistance protein/Dihydroxybiphenyl dioxygenase"/>
    <property type="match status" value="1"/>
</dbReference>
<dbReference type="InterPro" id="IPR029068">
    <property type="entry name" value="Glyas_Bleomycin-R_OHBP_Dase"/>
</dbReference>
<dbReference type="PROSITE" id="PS51819">
    <property type="entry name" value="VOC"/>
    <property type="match status" value="1"/>
</dbReference>
<dbReference type="GO" id="GO:0016829">
    <property type="term" value="F:lyase activity"/>
    <property type="evidence" value="ECO:0007669"/>
    <property type="project" value="UniProtKB-KW"/>
</dbReference>
<feature type="domain" description="VOC" evidence="1">
    <location>
        <begin position="8"/>
        <end position="117"/>
    </location>
</feature>
<dbReference type="Pfam" id="PF00903">
    <property type="entry name" value="Glyoxalase"/>
    <property type="match status" value="1"/>
</dbReference>
<name>A0A7Y9IDY9_9ACTN</name>
<dbReference type="Gene3D" id="3.10.180.10">
    <property type="entry name" value="2,3-Dihydroxybiphenyl 1,2-Dioxygenase, domain 1"/>
    <property type="match status" value="1"/>
</dbReference>
<keyword evidence="3" id="KW-1185">Reference proteome</keyword>
<dbReference type="RefSeq" id="WP_179757435.1">
    <property type="nucleotide sequence ID" value="NZ_JACCBU010000001.1"/>
</dbReference>
<comment type="caution">
    <text evidence="2">The sequence shown here is derived from an EMBL/GenBank/DDBJ whole genome shotgun (WGS) entry which is preliminary data.</text>
</comment>
<evidence type="ECO:0000313" key="3">
    <source>
        <dbReference type="Proteomes" id="UP000569914"/>
    </source>
</evidence>
<accession>A0A7Y9IDY9</accession>
<sequence length="120" mass="12273">MNTATVFGLSVIMETNDDVDRAATFLSAVGLAVEGEDGFVQVKGPSVNLSIMRGAMIDTPPHGGLLIQLQVADVDAAAQAAVDHGGEVGWGPGRTDFGTYSAYVRGPGGLTVELLTPVGD</sequence>
<evidence type="ECO:0000259" key="1">
    <source>
        <dbReference type="PROSITE" id="PS51819"/>
    </source>
</evidence>
<protein>
    <submittedName>
        <fullName evidence="2">Putative enzyme related to lactoylglutathione lyase</fullName>
    </submittedName>
</protein>
<keyword evidence="2" id="KW-0456">Lyase</keyword>
<reference evidence="2 3" key="1">
    <citation type="submission" date="2020-07" db="EMBL/GenBank/DDBJ databases">
        <title>Sequencing the genomes of 1000 actinobacteria strains.</title>
        <authorList>
            <person name="Klenk H.-P."/>
        </authorList>
    </citation>
    <scope>NUCLEOTIDE SEQUENCE [LARGE SCALE GENOMIC DNA]</scope>
    <source>
        <strain evidence="2 3">DSM 22083</strain>
    </source>
</reference>
<dbReference type="AlphaFoldDB" id="A0A7Y9IDY9"/>
<proteinExistence type="predicted"/>
<dbReference type="Proteomes" id="UP000569914">
    <property type="component" value="Unassembled WGS sequence"/>
</dbReference>
<evidence type="ECO:0000313" key="2">
    <source>
        <dbReference type="EMBL" id="NYE74841.1"/>
    </source>
</evidence>
<organism evidence="2 3">
    <name type="scientific">Microlunatus parietis</name>
    <dbReference type="NCBI Taxonomy" id="682979"/>
    <lineage>
        <taxon>Bacteria</taxon>
        <taxon>Bacillati</taxon>
        <taxon>Actinomycetota</taxon>
        <taxon>Actinomycetes</taxon>
        <taxon>Propionibacteriales</taxon>
        <taxon>Propionibacteriaceae</taxon>
        <taxon>Microlunatus</taxon>
    </lineage>
</organism>
<dbReference type="EMBL" id="JACCBU010000001">
    <property type="protein sequence ID" value="NYE74841.1"/>
    <property type="molecule type" value="Genomic_DNA"/>
</dbReference>
<dbReference type="InterPro" id="IPR004360">
    <property type="entry name" value="Glyas_Fos-R_dOase_dom"/>
</dbReference>
<gene>
    <name evidence="2" type="ORF">BKA15_006170</name>
</gene>